<dbReference type="InterPro" id="IPR050792">
    <property type="entry name" value="ADP-ribosylglycohydrolase"/>
</dbReference>
<reference evidence="3 4" key="1">
    <citation type="submission" date="2021-04" db="EMBL/GenBank/DDBJ databases">
        <title>Metabacillus sp. strain KIGAM252 whole genome sequence.</title>
        <authorList>
            <person name="Seo M.-J."/>
            <person name="Cho E.-S."/>
            <person name="Hwang C.Y."/>
            <person name="Yoon D.J."/>
        </authorList>
    </citation>
    <scope>NUCLEOTIDE SEQUENCE [LARGE SCALE GENOMIC DNA]</scope>
    <source>
        <strain evidence="3 4">KIGAM252</strain>
    </source>
</reference>
<comment type="similarity">
    <text evidence="1">Belongs to the ADP-ribosylglycohydrolase family.</text>
</comment>
<dbReference type="PANTHER" id="PTHR16222">
    <property type="entry name" value="ADP-RIBOSYLGLYCOHYDROLASE"/>
    <property type="match status" value="1"/>
</dbReference>
<dbReference type="InterPro" id="IPR036705">
    <property type="entry name" value="Ribosyl_crysJ1_sf"/>
</dbReference>
<comment type="caution">
    <text evidence="3">The sequence shown here is derived from an EMBL/GenBank/DDBJ whole genome shotgun (WGS) entry which is preliminary data.</text>
</comment>
<dbReference type="Proteomes" id="UP000682403">
    <property type="component" value="Unassembled WGS sequence"/>
</dbReference>
<dbReference type="EMBL" id="JAGVRK010000001">
    <property type="protein sequence ID" value="MBS2970664.1"/>
    <property type="molecule type" value="Genomic_DNA"/>
</dbReference>
<dbReference type="SUPFAM" id="SSF101478">
    <property type="entry name" value="ADP-ribosylglycohydrolase"/>
    <property type="match status" value="1"/>
</dbReference>
<evidence type="ECO:0000256" key="1">
    <source>
        <dbReference type="ARBA" id="ARBA00010702"/>
    </source>
</evidence>
<keyword evidence="2" id="KW-0378">Hydrolase</keyword>
<dbReference type="InterPro" id="IPR005502">
    <property type="entry name" value="Ribosyl_crysJ1"/>
</dbReference>
<protein>
    <submittedName>
        <fullName evidence="3">ADP-ribosylglycohydrolase family protein</fullName>
    </submittedName>
</protein>
<sequence>MPALYGGIVGDLIGVPVEFKERGSFHIEGITGYGTYQQPPGTWSDDTSLTLCLIENLLEEGDPSSLLGKFSQYRTKGYWTPYGEMFDIGRTTIESINRYEKGLPPSECGGNTEFDNGNGALMRIAPIVFVLYKNFNFLEKVEAIKKYTEVTHSHPRSIVGSIIYIEFLIRIYYNNTPETALQQTKKLFYDNFEDNHEYIRELQFYSRLFKPDFFNLPEKEIRSDGYVVHTLEAAIWCLGNTLSFKDAVLKAVNLGDDTDTVGSITGTMAGILYKVEGHLSRHMDAIPVEWVESIARKKEIDELLSRFFDFCAEKAVKEEYGK</sequence>
<dbReference type="PANTHER" id="PTHR16222:SF24">
    <property type="entry name" value="ADP-RIBOSYLHYDROLASE ARH3"/>
    <property type="match status" value="1"/>
</dbReference>
<evidence type="ECO:0000313" key="3">
    <source>
        <dbReference type="EMBL" id="MBS2970664.1"/>
    </source>
</evidence>
<evidence type="ECO:0000313" key="4">
    <source>
        <dbReference type="Proteomes" id="UP000682403"/>
    </source>
</evidence>
<evidence type="ECO:0000256" key="2">
    <source>
        <dbReference type="ARBA" id="ARBA00022801"/>
    </source>
</evidence>
<keyword evidence="4" id="KW-1185">Reference proteome</keyword>
<organism evidence="3 4">
    <name type="scientific">Metabacillus flavus</name>
    <dbReference type="NCBI Taxonomy" id="2823519"/>
    <lineage>
        <taxon>Bacteria</taxon>
        <taxon>Bacillati</taxon>
        <taxon>Bacillota</taxon>
        <taxon>Bacilli</taxon>
        <taxon>Bacillales</taxon>
        <taxon>Bacillaceae</taxon>
        <taxon>Metabacillus</taxon>
    </lineage>
</organism>
<gene>
    <name evidence="3" type="ORF">J9317_18125</name>
</gene>
<dbReference type="Pfam" id="PF03747">
    <property type="entry name" value="ADP_ribosyl_GH"/>
    <property type="match status" value="1"/>
</dbReference>
<dbReference type="Gene3D" id="1.10.4080.10">
    <property type="entry name" value="ADP-ribosylation/Crystallin J1"/>
    <property type="match status" value="1"/>
</dbReference>
<name>A0ABS5LJ50_9BACI</name>
<accession>A0ABS5LJ50</accession>
<proteinExistence type="inferred from homology"/>